<evidence type="ECO:0000313" key="2">
    <source>
        <dbReference type="EMBL" id="MEM5536742.1"/>
    </source>
</evidence>
<dbReference type="InterPro" id="IPR036182">
    <property type="entry name" value="PCuAC_sf"/>
</dbReference>
<dbReference type="InterPro" id="IPR058248">
    <property type="entry name" value="Lxx211020-like"/>
</dbReference>
<reference evidence="2 3" key="1">
    <citation type="submission" date="2024-03" db="EMBL/GenBank/DDBJ databases">
        <title>Community enrichment and isolation of bacterial strains for fucoidan degradation.</title>
        <authorList>
            <person name="Sichert A."/>
        </authorList>
    </citation>
    <scope>NUCLEOTIDE SEQUENCE [LARGE SCALE GENOMIC DNA]</scope>
    <source>
        <strain evidence="2 3">AS76</strain>
    </source>
</reference>
<evidence type="ECO:0000256" key="1">
    <source>
        <dbReference type="SAM" id="SignalP"/>
    </source>
</evidence>
<sequence length="145" mass="15951">MMTTTRFLNFCFLLFASLSLNAYAEVVIKKAYVQAVPEGYEETAVFLTIKNSDRHPVYLNNVSSPASQTAEIQKYKNNDGVMMLQKADSITVLGNSTLELQPGGEQISLIGLRRHLTVGDTIELSLKFSNGKSLKTDALVVSSED</sequence>
<dbReference type="EMBL" id="JBBMRA010000008">
    <property type="protein sequence ID" value="MEM5536742.1"/>
    <property type="molecule type" value="Genomic_DNA"/>
</dbReference>
<proteinExistence type="predicted"/>
<accession>A0ABU9TU68</accession>
<dbReference type="InterPro" id="IPR010916">
    <property type="entry name" value="TonB_box_CS"/>
</dbReference>
<dbReference type="PANTHER" id="PTHR36302:SF1">
    <property type="entry name" value="COPPER CHAPERONE PCU(A)C"/>
    <property type="match status" value="1"/>
</dbReference>
<dbReference type="SUPFAM" id="SSF110087">
    <property type="entry name" value="DR1885-like metal-binding protein"/>
    <property type="match status" value="1"/>
</dbReference>
<keyword evidence="1" id="KW-0732">Signal</keyword>
<gene>
    <name evidence="2" type="ORF">WNY58_10105</name>
</gene>
<keyword evidence="3" id="KW-1185">Reference proteome</keyword>
<dbReference type="Gene3D" id="2.60.40.1890">
    <property type="entry name" value="PCu(A)C copper chaperone"/>
    <property type="match status" value="1"/>
</dbReference>
<dbReference type="PANTHER" id="PTHR36302">
    <property type="entry name" value="BLR7088 PROTEIN"/>
    <property type="match status" value="1"/>
</dbReference>
<organism evidence="2 3">
    <name type="scientific">Neptuniibacter pectenicola</name>
    <dbReference type="NCBI Taxonomy" id="1806669"/>
    <lineage>
        <taxon>Bacteria</taxon>
        <taxon>Pseudomonadati</taxon>
        <taxon>Pseudomonadota</taxon>
        <taxon>Gammaproteobacteria</taxon>
        <taxon>Oceanospirillales</taxon>
        <taxon>Oceanospirillaceae</taxon>
        <taxon>Neptuniibacter</taxon>
    </lineage>
</organism>
<feature type="chain" id="PRO_5045806473" evidence="1">
    <location>
        <begin position="25"/>
        <end position="145"/>
    </location>
</feature>
<name>A0ABU9TU68_9GAMM</name>
<dbReference type="PROSITE" id="PS00430">
    <property type="entry name" value="TONB_DEPENDENT_REC_1"/>
    <property type="match status" value="1"/>
</dbReference>
<dbReference type="Proteomes" id="UP001449225">
    <property type="component" value="Unassembled WGS sequence"/>
</dbReference>
<feature type="signal peptide" evidence="1">
    <location>
        <begin position="1"/>
        <end position="24"/>
    </location>
</feature>
<dbReference type="RefSeq" id="WP_339890651.1">
    <property type="nucleotide sequence ID" value="NZ_CAXBCE010000008.1"/>
</dbReference>
<comment type="caution">
    <text evidence="2">The sequence shown here is derived from an EMBL/GenBank/DDBJ whole genome shotgun (WGS) entry which is preliminary data.</text>
</comment>
<dbReference type="Pfam" id="PF04314">
    <property type="entry name" value="PCuAC"/>
    <property type="match status" value="1"/>
</dbReference>
<evidence type="ECO:0000313" key="3">
    <source>
        <dbReference type="Proteomes" id="UP001449225"/>
    </source>
</evidence>
<protein>
    <submittedName>
        <fullName evidence="2">Copper chaperone PCu(A)C</fullName>
    </submittedName>
</protein>
<dbReference type="InterPro" id="IPR007410">
    <property type="entry name" value="LpqE-like"/>
</dbReference>